<dbReference type="AlphaFoldDB" id="A0A6A6BQL3"/>
<dbReference type="GO" id="GO:0030688">
    <property type="term" value="C:preribosome, small subunit precursor"/>
    <property type="evidence" value="ECO:0007669"/>
    <property type="project" value="InterPro"/>
</dbReference>
<feature type="compositionally biased region" description="Basic and acidic residues" evidence="5">
    <location>
        <begin position="209"/>
        <end position="218"/>
    </location>
</feature>
<comment type="subcellular location">
    <subcellularLocation>
        <location evidence="1">Nucleus</location>
    </subcellularLocation>
</comment>
<protein>
    <recommendedName>
        <fullName evidence="8">Ribosomal RNA-processing protein 1</fullName>
    </recommendedName>
</protein>
<dbReference type="GO" id="GO:0006364">
    <property type="term" value="P:rRNA processing"/>
    <property type="evidence" value="ECO:0007669"/>
    <property type="project" value="UniProtKB-KW"/>
</dbReference>
<evidence type="ECO:0000313" key="7">
    <source>
        <dbReference type="Proteomes" id="UP000799438"/>
    </source>
</evidence>
<evidence type="ECO:0000256" key="3">
    <source>
        <dbReference type="ARBA" id="ARBA00022552"/>
    </source>
</evidence>
<organism evidence="6 7">
    <name type="scientific">Aplosporella prunicola CBS 121167</name>
    <dbReference type="NCBI Taxonomy" id="1176127"/>
    <lineage>
        <taxon>Eukaryota</taxon>
        <taxon>Fungi</taxon>
        <taxon>Dikarya</taxon>
        <taxon>Ascomycota</taxon>
        <taxon>Pezizomycotina</taxon>
        <taxon>Dothideomycetes</taxon>
        <taxon>Dothideomycetes incertae sedis</taxon>
        <taxon>Botryosphaeriales</taxon>
        <taxon>Aplosporellaceae</taxon>
        <taxon>Aplosporella</taxon>
    </lineage>
</organism>
<dbReference type="GO" id="GO:0005634">
    <property type="term" value="C:nucleus"/>
    <property type="evidence" value="ECO:0007669"/>
    <property type="project" value="UniProtKB-SubCell"/>
</dbReference>
<keyword evidence="3" id="KW-0698">rRNA processing</keyword>
<evidence type="ECO:0000313" key="6">
    <source>
        <dbReference type="EMBL" id="KAF2145713.1"/>
    </source>
</evidence>
<evidence type="ECO:0008006" key="8">
    <source>
        <dbReference type="Google" id="ProtNLM"/>
    </source>
</evidence>
<dbReference type="PANTHER" id="PTHR13026">
    <property type="entry name" value="NNP-1 PROTEIN NOVEL NUCLEAR PROTEIN 1 NOP52"/>
    <property type="match status" value="1"/>
</dbReference>
<dbReference type="PANTHER" id="PTHR13026:SF0">
    <property type="entry name" value="RIBOSOMAL RNA PROCESSING 1B"/>
    <property type="match status" value="1"/>
</dbReference>
<proteinExistence type="inferred from homology"/>
<evidence type="ECO:0000256" key="5">
    <source>
        <dbReference type="SAM" id="MobiDB-lite"/>
    </source>
</evidence>
<evidence type="ECO:0000256" key="1">
    <source>
        <dbReference type="ARBA" id="ARBA00004123"/>
    </source>
</evidence>
<evidence type="ECO:0000256" key="4">
    <source>
        <dbReference type="ARBA" id="ARBA00023242"/>
    </source>
</evidence>
<keyword evidence="7" id="KW-1185">Reference proteome</keyword>
<gene>
    <name evidence="6" type="ORF">K452DRAFT_243988</name>
</gene>
<feature type="compositionally biased region" description="Acidic residues" evidence="5">
    <location>
        <begin position="230"/>
        <end position="247"/>
    </location>
</feature>
<dbReference type="Proteomes" id="UP000799438">
    <property type="component" value="Unassembled WGS sequence"/>
</dbReference>
<dbReference type="Pfam" id="PF05997">
    <property type="entry name" value="Nop52"/>
    <property type="match status" value="1"/>
</dbReference>
<dbReference type="EMBL" id="ML995477">
    <property type="protein sequence ID" value="KAF2145713.1"/>
    <property type="molecule type" value="Genomic_DNA"/>
</dbReference>
<dbReference type="OrthoDB" id="2019504at2759"/>
<dbReference type="RefSeq" id="XP_033401425.1">
    <property type="nucleotide sequence ID" value="XM_033537931.1"/>
</dbReference>
<name>A0A6A6BQL3_9PEZI</name>
<keyword evidence="4" id="KW-0539">Nucleus</keyword>
<accession>A0A6A6BQL3</accession>
<dbReference type="InterPro" id="IPR010301">
    <property type="entry name" value="RRP1"/>
</dbReference>
<sequence length="247" mass="28154">MAAVSQNSPFIRQLAANDKRIRDKALDSLKTYLGGRTGLDELELLKLWKGLFFCMWHSDKPRTQQQLALELAGLVDILPSETTIPFLDAFWKTMAREWAGIDALRMDKFLFLVRCYLNAGFRQCAGQRWRNAPLLTQYLDILRATPLNPTDMKIPNGMRFHVLDIYVDELDKVDAAREGDLPLDTVLAPLRELGEKCVVKAVRTRVKEELAEDERLKDWSNPNAGKEAEQESEESEGEGEEWGGIDE</sequence>
<evidence type="ECO:0000256" key="2">
    <source>
        <dbReference type="ARBA" id="ARBA00006374"/>
    </source>
</evidence>
<reference evidence="6" key="1">
    <citation type="journal article" date="2020" name="Stud. Mycol.">
        <title>101 Dothideomycetes genomes: a test case for predicting lifestyles and emergence of pathogens.</title>
        <authorList>
            <person name="Haridas S."/>
            <person name="Albert R."/>
            <person name="Binder M."/>
            <person name="Bloem J."/>
            <person name="Labutti K."/>
            <person name="Salamov A."/>
            <person name="Andreopoulos B."/>
            <person name="Baker S."/>
            <person name="Barry K."/>
            <person name="Bills G."/>
            <person name="Bluhm B."/>
            <person name="Cannon C."/>
            <person name="Castanera R."/>
            <person name="Culley D."/>
            <person name="Daum C."/>
            <person name="Ezra D."/>
            <person name="Gonzalez J."/>
            <person name="Henrissat B."/>
            <person name="Kuo A."/>
            <person name="Liang C."/>
            <person name="Lipzen A."/>
            <person name="Lutzoni F."/>
            <person name="Magnuson J."/>
            <person name="Mondo S."/>
            <person name="Nolan M."/>
            <person name="Ohm R."/>
            <person name="Pangilinan J."/>
            <person name="Park H.-J."/>
            <person name="Ramirez L."/>
            <person name="Alfaro M."/>
            <person name="Sun H."/>
            <person name="Tritt A."/>
            <person name="Yoshinaga Y."/>
            <person name="Zwiers L.-H."/>
            <person name="Turgeon B."/>
            <person name="Goodwin S."/>
            <person name="Spatafora J."/>
            <person name="Crous P."/>
            <person name="Grigoriev I."/>
        </authorList>
    </citation>
    <scope>NUCLEOTIDE SEQUENCE</scope>
    <source>
        <strain evidence="6">CBS 121167</strain>
    </source>
</reference>
<dbReference type="GeneID" id="54295427"/>
<comment type="similarity">
    <text evidence="2">Belongs to the RRP1 family.</text>
</comment>
<feature type="region of interest" description="Disordered" evidence="5">
    <location>
        <begin position="209"/>
        <end position="247"/>
    </location>
</feature>